<reference evidence="2" key="1">
    <citation type="submission" date="2018-05" db="EMBL/GenBank/DDBJ databases">
        <authorList>
            <person name="Lanie J.A."/>
            <person name="Ng W.-L."/>
            <person name="Kazmierczak K.M."/>
            <person name="Andrzejewski T.M."/>
            <person name="Davidsen T.M."/>
            <person name="Wayne K.J."/>
            <person name="Tettelin H."/>
            <person name="Glass J.I."/>
            <person name="Rusch D."/>
            <person name="Podicherti R."/>
            <person name="Tsui H.-C.T."/>
            <person name="Winkler M.E."/>
        </authorList>
    </citation>
    <scope>NUCLEOTIDE SEQUENCE</scope>
</reference>
<dbReference type="InterPro" id="IPR002575">
    <property type="entry name" value="Aminoglycoside_PTrfase"/>
</dbReference>
<sequence length="221" mass="24392">MTSLISVAKALEMVPGLDPGVATLEKLEGGLTNRTYYVSQGNTTCVLRLDAPHSDVVRSNRLNELSILTEAAKVGLAPHVIFSNVEFGILVTEYLPGLIWSESDLRVTKNLEKLADLLRSVHGLPVCGFRQDMLEIAVSYQKYFEKHPELNAFAIKCIDIIRSIASSDTITCCHNDVVAANVVESTRLQLIDWEFAADYDPFFDLASVIGFHNLGDKHANI</sequence>
<evidence type="ECO:0000313" key="2">
    <source>
        <dbReference type="EMBL" id="SVD95330.1"/>
    </source>
</evidence>
<dbReference type="InterPro" id="IPR011009">
    <property type="entry name" value="Kinase-like_dom_sf"/>
</dbReference>
<dbReference type="AlphaFoldDB" id="A0A382ZJ78"/>
<dbReference type="EMBL" id="UINC01184220">
    <property type="protein sequence ID" value="SVD95330.1"/>
    <property type="molecule type" value="Genomic_DNA"/>
</dbReference>
<organism evidence="2">
    <name type="scientific">marine metagenome</name>
    <dbReference type="NCBI Taxonomy" id="408172"/>
    <lineage>
        <taxon>unclassified sequences</taxon>
        <taxon>metagenomes</taxon>
        <taxon>ecological metagenomes</taxon>
    </lineage>
</organism>
<proteinExistence type="predicted"/>
<name>A0A382ZJ78_9ZZZZ</name>
<dbReference type="InterPro" id="IPR052077">
    <property type="entry name" value="CcrZ_PhaseVar_Mediator"/>
</dbReference>
<dbReference type="Gene3D" id="3.90.1200.10">
    <property type="match status" value="1"/>
</dbReference>
<dbReference type="Gene3D" id="3.30.200.20">
    <property type="entry name" value="Phosphorylase Kinase, domain 1"/>
    <property type="match status" value="1"/>
</dbReference>
<dbReference type="CDD" id="cd05151">
    <property type="entry name" value="ChoK-like"/>
    <property type="match status" value="1"/>
</dbReference>
<dbReference type="PANTHER" id="PTHR40086">
    <property type="entry name" value="PHOSPHOTRANSFERASE YTMP-RELATED"/>
    <property type="match status" value="1"/>
</dbReference>
<protein>
    <recommendedName>
        <fullName evidence="1">Aminoglycoside phosphotransferase domain-containing protein</fullName>
    </recommendedName>
</protein>
<evidence type="ECO:0000259" key="1">
    <source>
        <dbReference type="Pfam" id="PF01636"/>
    </source>
</evidence>
<dbReference type="Pfam" id="PF01636">
    <property type="entry name" value="APH"/>
    <property type="match status" value="1"/>
</dbReference>
<accession>A0A382ZJ78</accession>
<dbReference type="PANTHER" id="PTHR40086:SF1">
    <property type="entry name" value="CELL CYCLE REGULATOR CCRZ"/>
    <property type="match status" value="1"/>
</dbReference>
<dbReference type="SUPFAM" id="SSF56112">
    <property type="entry name" value="Protein kinase-like (PK-like)"/>
    <property type="match status" value="1"/>
</dbReference>
<feature type="domain" description="Aminoglycoside phosphotransferase" evidence="1">
    <location>
        <begin position="24"/>
        <end position="209"/>
    </location>
</feature>
<gene>
    <name evidence="2" type="ORF">METZ01_LOCUS448184</name>
</gene>
<feature type="non-terminal residue" evidence="2">
    <location>
        <position position="221"/>
    </location>
</feature>